<accession>A0ABS6JTE4</accession>
<feature type="domain" description="N-acetyltransferase" evidence="1">
    <location>
        <begin position="16"/>
        <end position="183"/>
    </location>
</feature>
<proteinExistence type="predicted"/>
<name>A0ABS6JTE4_9BACI</name>
<protein>
    <submittedName>
        <fullName evidence="2">GNAT family N-acetyltransferase</fullName>
    </submittedName>
</protein>
<evidence type="ECO:0000259" key="1">
    <source>
        <dbReference type="PROSITE" id="PS51186"/>
    </source>
</evidence>
<dbReference type="RefSeq" id="WP_088076029.1">
    <property type="nucleotide sequence ID" value="NZ_JAHQCR010000045.1"/>
</dbReference>
<evidence type="ECO:0000313" key="3">
    <source>
        <dbReference type="Proteomes" id="UP000790580"/>
    </source>
</evidence>
<dbReference type="SUPFAM" id="SSF55729">
    <property type="entry name" value="Acyl-CoA N-acyltransferases (Nat)"/>
    <property type="match status" value="1"/>
</dbReference>
<dbReference type="InterPro" id="IPR016181">
    <property type="entry name" value="Acyl_CoA_acyltransferase"/>
</dbReference>
<dbReference type="Gene3D" id="3.40.630.30">
    <property type="match status" value="1"/>
</dbReference>
<evidence type="ECO:0000313" key="2">
    <source>
        <dbReference type="EMBL" id="MBU9721853.1"/>
    </source>
</evidence>
<dbReference type="CDD" id="cd04301">
    <property type="entry name" value="NAT_SF"/>
    <property type="match status" value="1"/>
</dbReference>
<comment type="caution">
    <text evidence="2">The sequence shown here is derived from an EMBL/GenBank/DDBJ whole genome shotgun (WGS) entry which is preliminary data.</text>
</comment>
<dbReference type="Pfam" id="PF00583">
    <property type="entry name" value="Acetyltransf_1"/>
    <property type="match status" value="1"/>
</dbReference>
<dbReference type="PANTHER" id="PTHR43415">
    <property type="entry name" value="SPERMIDINE N(1)-ACETYLTRANSFERASE"/>
    <property type="match status" value="1"/>
</dbReference>
<dbReference type="InterPro" id="IPR000182">
    <property type="entry name" value="GNAT_dom"/>
</dbReference>
<dbReference type="EMBL" id="JAHQCR010000045">
    <property type="protein sequence ID" value="MBU9721853.1"/>
    <property type="molecule type" value="Genomic_DNA"/>
</dbReference>
<dbReference type="PROSITE" id="PS51186">
    <property type="entry name" value="GNAT"/>
    <property type="match status" value="1"/>
</dbReference>
<reference evidence="2 3" key="1">
    <citation type="submission" date="2021-06" db="EMBL/GenBank/DDBJ databases">
        <title>Bacillus sp. RD4P76, an endophyte from a halophyte.</title>
        <authorList>
            <person name="Sun J.-Q."/>
        </authorList>
    </citation>
    <scope>NUCLEOTIDE SEQUENCE [LARGE SCALE GENOMIC DNA]</scope>
    <source>
        <strain evidence="2 3">JCM 17098</strain>
    </source>
</reference>
<gene>
    <name evidence="2" type="ORF">KS407_10450</name>
</gene>
<dbReference type="PANTHER" id="PTHR43415:SF3">
    <property type="entry name" value="GNAT-FAMILY ACETYLTRANSFERASE"/>
    <property type="match status" value="1"/>
</dbReference>
<organism evidence="2 3">
    <name type="scientific">Evansella alkalicola</name>
    <dbReference type="NCBI Taxonomy" id="745819"/>
    <lineage>
        <taxon>Bacteria</taxon>
        <taxon>Bacillati</taxon>
        <taxon>Bacillota</taxon>
        <taxon>Bacilli</taxon>
        <taxon>Bacillales</taxon>
        <taxon>Bacillaceae</taxon>
        <taxon>Evansella</taxon>
    </lineage>
</organism>
<dbReference type="Proteomes" id="UP000790580">
    <property type="component" value="Unassembled WGS sequence"/>
</dbReference>
<sequence>MGFISPVEAGMKDAKMMIRTAEGYDGKQMHQLTRDVIAEENGLIMTLADFTMTEEDQAVKNDWFIQHPDTLAIVALKNHFVIGILTIEPETFLKTCHRANLGLIVHKNYRSKGVGLALMKAAIQWAQHHERYEKIELEVLQSNKRAINLYNKLGFIEEGTIYKAIKNAPHSYDHLVRMSLFTDELENL</sequence>
<keyword evidence="3" id="KW-1185">Reference proteome</keyword>